<sequence>MQLAICLVSVFIPNLDSLVHSTKLIS</sequence>
<organism evidence="1">
    <name type="scientific">Arundo donax</name>
    <name type="common">Giant reed</name>
    <name type="synonym">Donax arundinaceus</name>
    <dbReference type="NCBI Taxonomy" id="35708"/>
    <lineage>
        <taxon>Eukaryota</taxon>
        <taxon>Viridiplantae</taxon>
        <taxon>Streptophyta</taxon>
        <taxon>Embryophyta</taxon>
        <taxon>Tracheophyta</taxon>
        <taxon>Spermatophyta</taxon>
        <taxon>Magnoliopsida</taxon>
        <taxon>Liliopsida</taxon>
        <taxon>Poales</taxon>
        <taxon>Poaceae</taxon>
        <taxon>PACMAD clade</taxon>
        <taxon>Arundinoideae</taxon>
        <taxon>Arundineae</taxon>
        <taxon>Arundo</taxon>
    </lineage>
</organism>
<reference evidence="1" key="2">
    <citation type="journal article" date="2015" name="Data Brief">
        <title>Shoot transcriptome of the giant reed, Arundo donax.</title>
        <authorList>
            <person name="Barrero R.A."/>
            <person name="Guerrero F.D."/>
            <person name="Moolhuijzen P."/>
            <person name="Goolsby J.A."/>
            <person name="Tidwell J."/>
            <person name="Bellgard S.E."/>
            <person name="Bellgard M.I."/>
        </authorList>
    </citation>
    <scope>NUCLEOTIDE SEQUENCE</scope>
    <source>
        <tissue evidence="1">Shoot tissue taken approximately 20 cm above the soil surface</tissue>
    </source>
</reference>
<reference evidence="1" key="1">
    <citation type="submission" date="2014-09" db="EMBL/GenBank/DDBJ databases">
        <authorList>
            <person name="Magalhaes I.L.F."/>
            <person name="Oliveira U."/>
            <person name="Santos F.R."/>
            <person name="Vidigal T.H.D.A."/>
            <person name="Brescovit A.D."/>
            <person name="Santos A.J."/>
        </authorList>
    </citation>
    <scope>NUCLEOTIDE SEQUENCE</scope>
    <source>
        <tissue evidence="1">Shoot tissue taken approximately 20 cm above the soil surface</tissue>
    </source>
</reference>
<dbReference type="EMBL" id="GBRH01235367">
    <property type="protein sequence ID" value="JAD62528.1"/>
    <property type="molecule type" value="Transcribed_RNA"/>
</dbReference>
<name>A0A0A9BK42_ARUDO</name>
<protein>
    <submittedName>
        <fullName evidence="1">Uncharacterized protein</fullName>
    </submittedName>
</protein>
<proteinExistence type="predicted"/>
<evidence type="ECO:0000313" key="1">
    <source>
        <dbReference type="EMBL" id="JAD62528.1"/>
    </source>
</evidence>
<dbReference type="AlphaFoldDB" id="A0A0A9BK42"/>
<accession>A0A0A9BK42</accession>